<feature type="binding site" evidence="6">
    <location>
        <position position="115"/>
    </location>
    <ligand>
        <name>(6R)-10-formyltetrahydrofolate</name>
        <dbReference type="ChEBI" id="CHEBI:195366"/>
    </ligand>
</feature>
<dbReference type="PANTHER" id="PTHR43369:SF2">
    <property type="entry name" value="PHOSPHORIBOSYLGLYCINAMIDE FORMYLTRANSFERASE"/>
    <property type="match status" value="1"/>
</dbReference>
<dbReference type="PROSITE" id="PS00373">
    <property type="entry name" value="GART"/>
    <property type="match status" value="1"/>
</dbReference>
<dbReference type="Pfam" id="PF00551">
    <property type="entry name" value="Formyl_trans_N"/>
    <property type="match status" value="1"/>
</dbReference>
<dbReference type="GO" id="GO:0005829">
    <property type="term" value="C:cytosol"/>
    <property type="evidence" value="ECO:0007669"/>
    <property type="project" value="TreeGrafter"/>
</dbReference>
<evidence type="ECO:0000256" key="3">
    <source>
        <dbReference type="ARBA" id="ARBA00022755"/>
    </source>
</evidence>
<accession>A0A512BCD2</accession>
<feature type="active site" description="Proton donor" evidence="6">
    <location>
        <position position="117"/>
    </location>
</feature>
<keyword evidence="3 6" id="KW-0658">Purine biosynthesis</keyword>
<dbReference type="InterPro" id="IPR002376">
    <property type="entry name" value="Formyl_transf_N"/>
</dbReference>
<evidence type="ECO:0000256" key="4">
    <source>
        <dbReference type="ARBA" id="ARBA00038440"/>
    </source>
</evidence>
<feature type="site" description="Raises pKa of active site His" evidence="6">
    <location>
        <position position="158"/>
    </location>
</feature>
<evidence type="ECO:0000256" key="1">
    <source>
        <dbReference type="ARBA" id="ARBA00005054"/>
    </source>
</evidence>
<comment type="catalytic activity">
    <reaction evidence="5 6">
        <text>N(1)-(5-phospho-beta-D-ribosyl)glycinamide + (6R)-10-formyltetrahydrofolate = N(2)-formyl-N(1)-(5-phospho-beta-D-ribosyl)glycinamide + (6S)-5,6,7,8-tetrahydrofolate + H(+)</text>
        <dbReference type="Rhea" id="RHEA:15053"/>
        <dbReference type="ChEBI" id="CHEBI:15378"/>
        <dbReference type="ChEBI" id="CHEBI:57453"/>
        <dbReference type="ChEBI" id="CHEBI:143788"/>
        <dbReference type="ChEBI" id="CHEBI:147286"/>
        <dbReference type="ChEBI" id="CHEBI:195366"/>
        <dbReference type="EC" id="2.1.2.2"/>
    </reaction>
</comment>
<evidence type="ECO:0000256" key="6">
    <source>
        <dbReference type="HAMAP-Rule" id="MF_01930"/>
    </source>
</evidence>
<dbReference type="Gene3D" id="3.40.50.170">
    <property type="entry name" value="Formyl transferase, N-terminal domain"/>
    <property type="match status" value="1"/>
</dbReference>
<gene>
    <name evidence="6 8" type="primary">purN</name>
    <name evidence="8" type="ORF">SAE01_21140</name>
</gene>
<dbReference type="AlphaFoldDB" id="A0A512BCD2"/>
<comment type="similarity">
    <text evidence="4 6">Belongs to the GART family.</text>
</comment>
<feature type="binding site" evidence="6">
    <location>
        <position position="71"/>
    </location>
    <ligand>
        <name>(6R)-10-formyltetrahydrofolate</name>
        <dbReference type="ChEBI" id="CHEBI:195366"/>
    </ligand>
</feature>
<dbReference type="GO" id="GO:0004644">
    <property type="term" value="F:phosphoribosylglycinamide formyltransferase activity"/>
    <property type="evidence" value="ECO:0007669"/>
    <property type="project" value="UniProtKB-UniRule"/>
</dbReference>
<dbReference type="HAMAP" id="MF_01930">
    <property type="entry name" value="PurN"/>
    <property type="match status" value="1"/>
</dbReference>
<feature type="domain" description="Formyl transferase N-terminal" evidence="7">
    <location>
        <begin position="16"/>
        <end position="195"/>
    </location>
</feature>
<comment type="pathway">
    <text evidence="1 6">Purine metabolism; IMP biosynthesis via de novo pathway; N(2)-formyl-N(1)-(5-phospho-D-ribosyl)glycinamide from N(1)-(5-phospho-D-ribosyl)glycinamide (10-formyl THF route): step 1/1.</text>
</comment>
<proteinExistence type="inferred from homology"/>
<comment type="function">
    <text evidence="6">Catalyzes the transfer of a formyl group from 10-formyltetrahydrofolate to 5-phospho-ribosyl-glycinamide (GAR), producing 5-phospho-ribosyl-N-formylglycinamide (FGAR) and tetrahydrofolate.</text>
</comment>
<keyword evidence="9" id="KW-1185">Reference proteome</keyword>
<keyword evidence="2 6" id="KW-0808">Transferase</keyword>
<sequence>MSTAILPSQKNHSVVQIALFASGAGSNAKKIIEHFENSGRVVIKLVVCNKPGAGVVQIAADNNIPVLMIERERFFNGDSYLNELNLASIEFIVLAGFLWKIPETLIQNFRNRIINIHPALLPKFGGKGMYGSKVHEAVIAAGEVESGITIHYVDEHYDNGDVIFQAKCSILPTDTAESLAEKIHKLEHENFARVIEECVSKL</sequence>
<dbReference type="SUPFAM" id="SSF53328">
    <property type="entry name" value="Formyltransferase"/>
    <property type="match status" value="1"/>
</dbReference>
<reference evidence="8 9" key="1">
    <citation type="submission" date="2019-07" db="EMBL/GenBank/DDBJ databases">
        <title>Whole genome shotgun sequence of Segetibacter aerophilus NBRC 106135.</title>
        <authorList>
            <person name="Hosoyama A."/>
            <person name="Uohara A."/>
            <person name="Ohji S."/>
            <person name="Ichikawa N."/>
        </authorList>
    </citation>
    <scope>NUCLEOTIDE SEQUENCE [LARGE SCALE GENOMIC DNA]</scope>
    <source>
        <strain evidence="8 9">NBRC 106135</strain>
    </source>
</reference>
<feature type="binding site" evidence="6">
    <location>
        <begin position="25"/>
        <end position="27"/>
    </location>
    <ligand>
        <name>N(1)-(5-phospho-beta-D-ribosyl)glycinamide</name>
        <dbReference type="ChEBI" id="CHEBI:143788"/>
    </ligand>
</feature>
<dbReference type="Proteomes" id="UP000321513">
    <property type="component" value="Unassembled WGS sequence"/>
</dbReference>
<comment type="caution">
    <text evidence="8">The sequence shown here is derived from an EMBL/GenBank/DDBJ whole genome shotgun (WGS) entry which is preliminary data.</text>
</comment>
<dbReference type="PANTHER" id="PTHR43369">
    <property type="entry name" value="PHOSPHORIBOSYLGLYCINAMIDE FORMYLTRANSFERASE"/>
    <property type="match status" value="1"/>
</dbReference>
<dbReference type="InterPro" id="IPR001555">
    <property type="entry name" value="GART_AS"/>
</dbReference>
<protein>
    <recommendedName>
        <fullName evidence="6">Phosphoribosylglycinamide formyltransferase</fullName>
        <ecNumber evidence="6">2.1.2.2</ecNumber>
    </recommendedName>
    <alternativeName>
        <fullName evidence="6">5'-phosphoribosylglycinamide transformylase</fullName>
    </alternativeName>
    <alternativeName>
        <fullName evidence="6">GAR transformylase</fullName>
        <shortName evidence="6">GART</shortName>
    </alternativeName>
</protein>
<dbReference type="EMBL" id="BJYT01000007">
    <property type="protein sequence ID" value="GEO09618.1"/>
    <property type="molecule type" value="Genomic_DNA"/>
</dbReference>
<dbReference type="InterPro" id="IPR036477">
    <property type="entry name" value="Formyl_transf_N_sf"/>
</dbReference>
<name>A0A512BCD2_9BACT</name>
<dbReference type="GO" id="GO:0006189">
    <property type="term" value="P:'de novo' IMP biosynthetic process"/>
    <property type="evidence" value="ECO:0007669"/>
    <property type="project" value="UniProtKB-UniRule"/>
</dbReference>
<dbReference type="UniPathway" id="UPA00074">
    <property type="reaction ID" value="UER00126"/>
</dbReference>
<evidence type="ECO:0000259" key="7">
    <source>
        <dbReference type="Pfam" id="PF00551"/>
    </source>
</evidence>
<dbReference type="InterPro" id="IPR004607">
    <property type="entry name" value="GART"/>
</dbReference>
<dbReference type="OrthoDB" id="9806170at2"/>
<evidence type="ECO:0000256" key="5">
    <source>
        <dbReference type="ARBA" id="ARBA00047664"/>
    </source>
</evidence>
<organism evidence="8 9">
    <name type="scientific">Segetibacter aerophilus</name>
    <dbReference type="NCBI Taxonomy" id="670293"/>
    <lineage>
        <taxon>Bacteria</taxon>
        <taxon>Pseudomonadati</taxon>
        <taxon>Bacteroidota</taxon>
        <taxon>Chitinophagia</taxon>
        <taxon>Chitinophagales</taxon>
        <taxon>Chitinophagaceae</taxon>
        <taxon>Segetibacter</taxon>
    </lineage>
</organism>
<dbReference type="EC" id="2.1.2.2" evidence="6"/>
<evidence type="ECO:0000313" key="8">
    <source>
        <dbReference type="EMBL" id="GEO09618.1"/>
    </source>
</evidence>
<dbReference type="CDD" id="cd08645">
    <property type="entry name" value="FMT_core_GART"/>
    <property type="match status" value="1"/>
</dbReference>
<dbReference type="NCBIfam" id="TIGR00639">
    <property type="entry name" value="PurN"/>
    <property type="match status" value="1"/>
</dbReference>
<evidence type="ECO:0000256" key="2">
    <source>
        <dbReference type="ARBA" id="ARBA00022679"/>
    </source>
</evidence>
<comment type="caution">
    <text evidence="6">Lacks conserved residue(s) required for the propagation of feature annotation.</text>
</comment>
<evidence type="ECO:0000313" key="9">
    <source>
        <dbReference type="Proteomes" id="UP000321513"/>
    </source>
</evidence>